<dbReference type="SUPFAM" id="SSF144000">
    <property type="entry name" value="Oxysterol-binding protein-like"/>
    <property type="match status" value="1"/>
</dbReference>
<keyword evidence="4" id="KW-0446">Lipid-binding</keyword>
<dbReference type="GO" id="GO:0006869">
    <property type="term" value="P:lipid transport"/>
    <property type="evidence" value="ECO:0007669"/>
    <property type="project" value="UniProtKB-KW"/>
</dbReference>
<dbReference type="STRING" id="1051890.A0A3N4LQG2"/>
<evidence type="ECO:0000256" key="3">
    <source>
        <dbReference type="ARBA" id="ARBA00023055"/>
    </source>
</evidence>
<keyword evidence="7" id="KW-1185">Reference proteome</keyword>
<reference evidence="6 7" key="1">
    <citation type="journal article" date="2018" name="Nat. Ecol. Evol.">
        <title>Pezizomycetes genomes reveal the molecular basis of ectomycorrhizal truffle lifestyle.</title>
        <authorList>
            <person name="Murat C."/>
            <person name="Payen T."/>
            <person name="Noel B."/>
            <person name="Kuo A."/>
            <person name="Morin E."/>
            <person name="Chen J."/>
            <person name="Kohler A."/>
            <person name="Krizsan K."/>
            <person name="Balestrini R."/>
            <person name="Da Silva C."/>
            <person name="Montanini B."/>
            <person name="Hainaut M."/>
            <person name="Levati E."/>
            <person name="Barry K.W."/>
            <person name="Belfiori B."/>
            <person name="Cichocki N."/>
            <person name="Clum A."/>
            <person name="Dockter R.B."/>
            <person name="Fauchery L."/>
            <person name="Guy J."/>
            <person name="Iotti M."/>
            <person name="Le Tacon F."/>
            <person name="Lindquist E.A."/>
            <person name="Lipzen A."/>
            <person name="Malagnac F."/>
            <person name="Mello A."/>
            <person name="Molinier V."/>
            <person name="Miyauchi S."/>
            <person name="Poulain J."/>
            <person name="Riccioni C."/>
            <person name="Rubini A."/>
            <person name="Sitrit Y."/>
            <person name="Splivallo R."/>
            <person name="Traeger S."/>
            <person name="Wang M."/>
            <person name="Zifcakova L."/>
            <person name="Wipf D."/>
            <person name="Zambonelli A."/>
            <person name="Paolocci F."/>
            <person name="Nowrousian M."/>
            <person name="Ottonello S."/>
            <person name="Baldrian P."/>
            <person name="Spatafora J.W."/>
            <person name="Henrissat B."/>
            <person name="Nagy L.G."/>
            <person name="Aury J.M."/>
            <person name="Wincker P."/>
            <person name="Grigoriev I.V."/>
            <person name="Bonfante P."/>
            <person name="Martin F.M."/>
        </authorList>
    </citation>
    <scope>NUCLEOTIDE SEQUENCE [LARGE SCALE GENOMIC DNA]</scope>
    <source>
        <strain evidence="6 7">ATCC MYA-4762</strain>
    </source>
</reference>
<sequence length="488" mass="54632">MSGEVLIDAVLLSIISQLRPGADLSRITLPTFILEPKSMLERITNFMQTPETLLPLSTIDDPTERFISVVRFYLSGWHIKPAGVKKPLNPCLGEFYTCYWNFPNNTQAYYISEQTSHHPPKSSYFYMAPEHHIRIDGTLKPRSRFLGNSAASMMEGIAVLRILNRGGPGGEKYLLTQPNMYVRGILFGKMKYELGDHSYVKSPELDLTADIEFKTKGYFTGSYDAIGGYIRKESTGENLYELSGKWNEEMWIKNLVTGQRELLFDATHAQATPPSVRPIEEQEERETRRLWKPVVSALLKRDQQVATDEKFKIETRQREEAKARELDGVEWKPRFFREMTADEEDSDLDFIIKTTVDGTTPEEQKKQILAIQPIFPGALWNNKYPIPPYHPHAAGTGEDCSLVNLADDAPAPTSESDPLAELANAQGIPALIPTSAGIAPAGRIGDNVGLDNMKCLDARLPQPKGAGSAQMENISLLDQDDGLVNVKK</sequence>
<dbReference type="InterPro" id="IPR037239">
    <property type="entry name" value="OSBP_sf"/>
</dbReference>
<dbReference type="Gene3D" id="3.30.70.3490">
    <property type="match status" value="1"/>
</dbReference>
<dbReference type="PANTHER" id="PTHR10972">
    <property type="entry name" value="OXYSTEROL-BINDING PROTEIN-RELATED"/>
    <property type="match status" value="1"/>
</dbReference>
<dbReference type="InterPro" id="IPR018494">
    <property type="entry name" value="Oxysterol-bd_CS"/>
</dbReference>
<dbReference type="Proteomes" id="UP000267821">
    <property type="component" value="Unassembled WGS sequence"/>
</dbReference>
<dbReference type="FunCoup" id="A0A3N4LQG2">
    <property type="interactions" value="1268"/>
</dbReference>
<name>A0A3N4LQG2_9PEZI</name>
<keyword evidence="2" id="KW-0813">Transport</keyword>
<dbReference type="GO" id="GO:0005829">
    <property type="term" value="C:cytosol"/>
    <property type="evidence" value="ECO:0007669"/>
    <property type="project" value="TreeGrafter"/>
</dbReference>
<dbReference type="FunFam" id="1.10.287.2720:FF:000001">
    <property type="entry name" value="Oxysterol-binding OBPalpha"/>
    <property type="match status" value="1"/>
</dbReference>
<gene>
    <name evidence="6" type="ORF">L211DRAFT_787906</name>
</gene>
<evidence type="ECO:0000256" key="1">
    <source>
        <dbReference type="ARBA" id="ARBA00008842"/>
    </source>
</evidence>
<accession>A0A3N4LQG2</accession>
<dbReference type="AlphaFoldDB" id="A0A3N4LQG2"/>
<dbReference type="EMBL" id="ML121549">
    <property type="protein sequence ID" value="RPB22871.1"/>
    <property type="molecule type" value="Genomic_DNA"/>
</dbReference>
<evidence type="ECO:0000256" key="5">
    <source>
        <dbReference type="RuleBase" id="RU003844"/>
    </source>
</evidence>
<evidence type="ECO:0000313" key="6">
    <source>
        <dbReference type="EMBL" id="RPB22871.1"/>
    </source>
</evidence>
<evidence type="ECO:0000313" key="7">
    <source>
        <dbReference type="Proteomes" id="UP000267821"/>
    </source>
</evidence>
<dbReference type="Gene3D" id="1.10.287.2720">
    <property type="match status" value="1"/>
</dbReference>
<dbReference type="GO" id="GO:0032934">
    <property type="term" value="F:sterol binding"/>
    <property type="evidence" value="ECO:0007669"/>
    <property type="project" value="TreeGrafter"/>
</dbReference>
<dbReference type="Gene3D" id="2.40.160.120">
    <property type="match status" value="1"/>
</dbReference>
<dbReference type="InParanoid" id="A0A3N4LQG2"/>
<dbReference type="FunFam" id="2.40.160.120:FF:000007">
    <property type="entry name" value="Oxysterol binding protein"/>
    <property type="match status" value="1"/>
</dbReference>
<protein>
    <submittedName>
        <fullName evidence="6">Putative oxysterol binding protein</fullName>
    </submittedName>
</protein>
<dbReference type="PROSITE" id="PS01013">
    <property type="entry name" value="OSBP"/>
    <property type="match status" value="1"/>
</dbReference>
<dbReference type="OrthoDB" id="14833at2759"/>
<evidence type="ECO:0000256" key="4">
    <source>
        <dbReference type="ARBA" id="ARBA00023121"/>
    </source>
</evidence>
<dbReference type="InterPro" id="IPR000648">
    <property type="entry name" value="Oxysterol-bd"/>
</dbReference>
<keyword evidence="3" id="KW-0445">Lipid transport</keyword>
<organism evidence="6 7">
    <name type="scientific">Terfezia boudieri ATCC MYA-4762</name>
    <dbReference type="NCBI Taxonomy" id="1051890"/>
    <lineage>
        <taxon>Eukaryota</taxon>
        <taxon>Fungi</taxon>
        <taxon>Dikarya</taxon>
        <taxon>Ascomycota</taxon>
        <taxon>Pezizomycotina</taxon>
        <taxon>Pezizomycetes</taxon>
        <taxon>Pezizales</taxon>
        <taxon>Pezizaceae</taxon>
        <taxon>Terfezia</taxon>
    </lineage>
</organism>
<proteinExistence type="inferred from homology"/>
<evidence type="ECO:0000256" key="2">
    <source>
        <dbReference type="ARBA" id="ARBA00022448"/>
    </source>
</evidence>
<dbReference type="GO" id="GO:0016020">
    <property type="term" value="C:membrane"/>
    <property type="evidence" value="ECO:0007669"/>
    <property type="project" value="TreeGrafter"/>
</dbReference>
<dbReference type="Pfam" id="PF01237">
    <property type="entry name" value="Oxysterol_BP"/>
    <property type="match status" value="1"/>
</dbReference>
<dbReference type="PANTHER" id="PTHR10972:SF102">
    <property type="entry name" value="OXYSTEROL-BINDING PROTEIN"/>
    <property type="match status" value="1"/>
</dbReference>
<dbReference type="GO" id="GO:0032541">
    <property type="term" value="C:cortical endoplasmic reticulum"/>
    <property type="evidence" value="ECO:0007669"/>
    <property type="project" value="TreeGrafter"/>
</dbReference>
<comment type="similarity">
    <text evidence="1 5">Belongs to the OSBP family.</text>
</comment>